<feature type="modified residue" description="4-aspartylphosphate" evidence="2">
    <location>
        <position position="68"/>
    </location>
</feature>
<evidence type="ECO:0000313" key="4">
    <source>
        <dbReference type="EMBL" id="MTW16116.1"/>
    </source>
</evidence>
<dbReference type="PANTHER" id="PTHR44591">
    <property type="entry name" value="STRESS RESPONSE REGULATOR PROTEIN 1"/>
    <property type="match status" value="1"/>
</dbReference>
<dbReference type="Pfam" id="PF00072">
    <property type="entry name" value="Response_reg"/>
    <property type="match status" value="1"/>
</dbReference>
<name>A0A9X4XL12_9BRAD</name>
<comment type="caution">
    <text evidence="4">The sequence shown here is derived from an EMBL/GenBank/DDBJ whole genome shotgun (WGS) entry which is preliminary data.</text>
</comment>
<evidence type="ECO:0000259" key="3">
    <source>
        <dbReference type="PROSITE" id="PS50110"/>
    </source>
</evidence>
<dbReference type="InterPro" id="IPR001789">
    <property type="entry name" value="Sig_transdc_resp-reg_receiver"/>
</dbReference>
<evidence type="ECO:0000256" key="1">
    <source>
        <dbReference type="ARBA" id="ARBA00022553"/>
    </source>
</evidence>
<dbReference type="EMBL" id="WNKV01000005">
    <property type="protein sequence ID" value="MTW16116.1"/>
    <property type="molecule type" value="Genomic_DNA"/>
</dbReference>
<gene>
    <name evidence="4" type="ORF">GJ689_07835</name>
</gene>
<dbReference type="SMART" id="SM00448">
    <property type="entry name" value="REC"/>
    <property type="match status" value="1"/>
</dbReference>
<evidence type="ECO:0000256" key="2">
    <source>
        <dbReference type="PROSITE-ProRule" id="PRU00169"/>
    </source>
</evidence>
<accession>A0A9X4XL12</accession>
<proteinExistence type="predicted"/>
<feature type="domain" description="Response regulatory" evidence="3">
    <location>
        <begin position="18"/>
        <end position="128"/>
    </location>
</feature>
<dbReference type="Proteomes" id="UP000438991">
    <property type="component" value="Unassembled WGS sequence"/>
</dbReference>
<dbReference type="PANTHER" id="PTHR44591:SF24">
    <property type="entry name" value="PROTEIN-GLUTAMATE METHYLESTERASE_PROTEIN-GLUTAMINE GLUTAMINASE 1"/>
    <property type="match status" value="1"/>
</dbReference>
<protein>
    <submittedName>
        <fullName evidence="4">Response regulator</fullName>
    </submittedName>
</protein>
<dbReference type="InterPro" id="IPR050595">
    <property type="entry name" value="Bact_response_regulator"/>
</dbReference>
<dbReference type="InterPro" id="IPR011006">
    <property type="entry name" value="CheY-like_superfamily"/>
</dbReference>
<dbReference type="GO" id="GO:0000160">
    <property type="term" value="P:phosphorelay signal transduction system"/>
    <property type="evidence" value="ECO:0007669"/>
    <property type="project" value="InterPro"/>
</dbReference>
<organism evidence="4 5">
    <name type="scientific">Rhodoplanes serenus</name>
    <dbReference type="NCBI Taxonomy" id="200615"/>
    <lineage>
        <taxon>Bacteria</taxon>
        <taxon>Pseudomonadati</taxon>
        <taxon>Pseudomonadota</taxon>
        <taxon>Alphaproteobacteria</taxon>
        <taxon>Hyphomicrobiales</taxon>
        <taxon>Nitrobacteraceae</taxon>
        <taxon>Rhodoplanes</taxon>
    </lineage>
</organism>
<dbReference type="PROSITE" id="PS50110">
    <property type="entry name" value="RESPONSE_REGULATORY"/>
    <property type="match status" value="1"/>
</dbReference>
<reference evidence="4 5" key="1">
    <citation type="submission" date="2019-11" db="EMBL/GenBank/DDBJ databases">
        <title>Whole-genome sequence of Rhodoplanes serenus DSM 18633, type strain.</title>
        <authorList>
            <person name="Kyndt J.A."/>
            <person name="Meyer T.E."/>
        </authorList>
    </citation>
    <scope>NUCLEOTIDE SEQUENCE [LARGE SCALE GENOMIC DNA]</scope>
    <source>
        <strain evidence="4 5">DSM 18633</strain>
    </source>
</reference>
<keyword evidence="1 2" id="KW-0597">Phosphoprotein</keyword>
<dbReference type="SUPFAM" id="SSF52172">
    <property type="entry name" value="CheY-like"/>
    <property type="match status" value="1"/>
</dbReference>
<dbReference type="AlphaFoldDB" id="A0A9X4XL12"/>
<evidence type="ECO:0000313" key="5">
    <source>
        <dbReference type="Proteomes" id="UP000438991"/>
    </source>
</evidence>
<dbReference type="Gene3D" id="3.40.50.2300">
    <property type="match status" value="1"/>
</dbReference>
<sequence>MSLDESADTSLPNFDRLSVLIVEDEAIISFLIEDILRELGCGVVRNVAGIAEALAALDEARPDVAVLDVNLDGVEVYPVAERLRDCGIPFVFTTGYGADGLDPGWAHMPVVQKPFRSDMLARALEAVLVKP</sequence>